<dbReference type="RefSeq" id="WP_162520765.1">
    <property type="nucleotide sequence ID" value="NZ_BJCL01000004.1"/>
</dbReference>
<proteinExistence type="predicted"/>
<dbReference type="Gene3D" id="1.10.10.10">
    <property type="entry name" value="Winged helix-like DNA-binding domain superfamily/Winged helix DNA-binding domain"/>
    <property type="match status" value="1"/>
</dbReference>
<evidence type="ECO:0000256" key="2">
    <source>
        <dbReference type="ARBA" id="ARBA00023125"/>
    </source>
</evidence>
<dbReference type="GO" id="GO:0006950">
    <property type="term" value="P:response to stress"/>
    <property type="evidence" value="ECO:0007669"/>
    <property type="project" value="TreeGrafter"/>
</dbReference>
<organism evidence="5 6">
    <name type="scientific">Pseudaquabacterium pictum</name>
    <dbReference type="NCBI Taxonomy" id="2315236"/>
    <lineage>
        <taxon>Bacteria</taxon>
        <taxon>Pseudomonadati</taxon>
        <taxon>Pseudomonadota</taxon>
        <taxon>Betaproteobacteria</taxon>
        <taxon>Burkholderiales</taxon>
        <taxon>Sphaerotilaceae</taxon>
        <taxon>Pseudaquabacterium</taxon>
    </lineage>
</organism>
<evidence type="ECO:0000313" key="6">
    <source>
        <dbReference type="Proteomes" id="UP000301751"/>
    </source>
</evidence>
<comment type="caution">
    <text evidence="5">The sequence shown here is derived from an EMBL/GenBank/DDBJ whole genome shotgun (WGS) entry which is preliminary data.</text>
</comment>
<name>A0A480AW93_9BURK</name>
<evidence type="ECO:0000256" key="3">
    <source>
        <dbReference type="ARBA" id="ARBA00023163"/>
    </source>
</evidence>
<reference evidence="6" key="1">
    <citation type="submission" date="2019-03" db="EMBL/GenBank/DDBJ databases">
        <title>Aquabacterium pictum sp.nov., the first bacteriochlorophyll a-containing freshwater bacterium in the genus Aquabacterium of the class Betaproteobacteria.</title>
        <authorList>
            <person name="Hirose S."/>
            <person name="Tank M."/>
            <person name="Hara E."/>
            <person name="Tamaki H."/>
            <person name="Takaichi S."/>
            <person name="Haruta S."/>
            <person name="Hanada S."/>
        </authorList>
    </citation>
    <scope>NUCLEOTIDE SEQUENCE [LARGE SCALE GENOMIC DNA]</scope>
    <source>
        <strain evidence="6">W35</strain>
    </source>
</reference>
<keyword evidence="6" id="KW-1185">Reference proteome</keyword>
<dbReference type="GO" id="GO:0003677">
    <property type="term" value="F:DNA binding"/>
    <property type="evidence" value="ECO:0007669"/>
    <property type="project" value="UniProtKB-KW"/>
</dbReference>
<accession>A0A480AW93</accession>
<dbReference type="InterPro" id="IPR039422">
    <property type="entry name" value="MarR/SlyA-like"/>
</dbReference>
<dbReference type="SUPFAM" id="SSF46785">
    <property type="entry name" value="Winged helix' DNA-binding domain"/>
    <property type="match status" value="1"/>
</dbReference>
<keyword evidence="2" id="KW-0238">DNA-binding</keyword>
<dbReference type="GO" id="GO:0003700">
    <property type="term" value="F:DNA-binding transcription factor activity"/>
    <property type="evidence" value="ECO:0007669"/>
    <property type="project" value="InterPro"/>
</dbReference>
<dbReference type="InterPro" id="IPR036388">
    <property type="entry name" value="WH-like_DNA-bd_sf"/>
</dbReference>
<dbReference type="Pfam" id="PF12802">
    <property type="entry name" value="MarR_2"/>
    <property type="match status" value="1"/>
</dbReference>
<evidence type="ECO:0000256" key="1">
    <source>
        <dbReference type="ARBA" id="ARBA00023015"/>
    </source>
</evidence>
<keyword evidence="1" id="KW-0805">Transcription regulation</keyword>
<dbReference type="InterPro" id="IPR036390">
    <property type="entry name" value="WH_DNA-bd_sf"/>
</dbReference>
<dbReference type="AlphaFoldDB" id="A0A480AW93"/>
<feature type="domain" description="HTH marR-type" evidence="4">
    <location>
        <begin position="13"/>
        <end position="145"/>
    </location>
</feature>
<evidence type="ECO:0000313" key="5">
    <source>
        <dbReference type="EMBL" id="GCL63058.1"/>
    </source>
</evidence>
<dbReference type="InterPro" id="IPR000835">
    <property type="entry name" value="HTH_MarR-typ"/>
</dbReference>
<keyword evidence="3" id="KW-0804">Transcription</keyword>
<dbReference type="PANTHER" id="PTHR33164">
    <property type="entry name" value="TRANSCRIPTIONAL REGULATOR, MARR FAMILY"/>
    <property type="match status" value="1"/>
</dbReference>
<dbReference type="Proteomes" id="UP000301751">
    <property type="component" value="Unassembled WGS sequence"/>
</dbReference>
<dbReference type="PANTHER" id="PTHR33164:SF64">
    <property type="entry name" value="TRANSCRIPTIONAL REGULATOR SLYA"/>
    <property type="match status" value="1"/>
</dbReference>
<evidence type="ECO:0000259" key="4">
    <source>
        <dbReference type="PROSITE" id="PS50995"/>
    </source>
</evidence>
<dbReference type="SMART" id="SM00347">
    <property type="entry name" value="HTH_MARR"/>
    <property type="match status" value="1"/>
</dbReference>
<dbReference type="PROSITE" id="PS50995">
    <property type="entry name" value="HTH_MARR_2"/>
    <property type="match status" value="1"/>
</dbReference>
<protein>
    <recommendedName>
        <fullName evidence="4">HTH marR-type domain-containing protein</fullName>
    </recommendedName>
</protein>
<dbReference type="EMBL" id="BJCL01000004">
    <property type="protein sequence ID" value="GCL63058.1"/>
    <property type="molecule type" value="Genomic_DNA"/>
</dbReference>
<sequence length="148" mass="16511">MATRRKSEPQPAGQALHSLLSQASRQATLDLRRLVGTEGLPAEFWRVLEVLADEQGRSMSALAEQAGMQLPATCKLVDRMTEAALVQRAVDPQDQRRVILHISDLGLQKVAALRADVRAHQDRLRDSFGPEREAQLRELLSAFIQAHR</sequence>
<gene>
    <name evidence="5" type="ORF">AQPW35_21390</name>
</gene>